<sequence>MYAATILALHRLVASVSSRLCVRMTTNTAVVWMIVPPWMIGLMNNLMPAVGRTGYRLVFNQLSGRCIFALSGRDASFALAYTVVGIYIPTAVMSLSYGMFLLKTCRSSGLKRSNRIRRRRLELSRTMLILFVWHCVSLYPASIALGLFPHTYLTSLELQLICKFLGNSCSATNPIFCWCSSKLFEEGTKAVFCKIRRLGSCQKRSAKVTPPSTAPATSAGAPTGRPGSPNNGGMVLALSRY</sequence>
<name>A0A1W0X658_HYPEX</name>
<comment type="subcellular location">
    <subcellularLocation>
        <location evidence="1">Membrane</location>
        <topology evidence="1">Multi-pass membrane protein</topology>
    </subcellularLocation>
</comment>
<dbReference type="Gene3D" id="1.20.1070.10">
    <property type="entry name" value="Rhodopsin 7-helix transmembrane proteins"/>
    <property type="match status" value="1"/>
</dbReference>
<dbReference type="PANTHER" id="PTHR24240">
    <property type="entry name" value="OPSIN"/>
    <property type="match status" value="1"/>
</dbReference>
<keyword evidence="8" id="KW-0716">Sensory transduction</keyword>
<keyword evidence="6" id="KW-0675">Receptor</keyword>
<protein>
    <recommendedName>
        <fullName evidence="11">G-protein coupled receptors family 1 profile domain-containing protein</fullName>
    </recommendedName>
</protein>
<dbReference type="EMBL" id="MTYJ01000014">
    <property type="protein sequence ID" value="OQV22999.1"/>
    <property type="molecule type" value="Genomic_DNA"/>
</dbReference>
<gene>
    <name evidence="12" type="ORF">BV898_03050</name>
</gene>
<evidence type="ECO:0000256" key="9">
    <source>
        <dbReference type="SAM" id="MobiDB-lite"/>
    </source>
</evidence>
<feature type="transmembrane region" description="Helical" evidence="10">
    <location>
        <begin position="29"/>
        <end position="47"/>
    </location>
</feature>
<dbReference type="GO" id="GO:0007601">
    <property type="term" value="P:visual perception"/>
    <property type="evidence" value="ECO:0007669"/>
    <property type="project" value="UniProtKB-KW"/>
</dbReference>
<evidence type="ECO:0000256" key="5">
    <source>
        <dbReference type="ARBA" id="ARBA00023136"/>
    </source>
</evidence>
<feature type="transmembrane region" description="Helical" evidence="10">
    <location>
        <begin position="78"/>
        <end position="102"/>
    </location>
</feature>
<proteinExistence type="predicted"/>
<dbReference type="Pfam" id="PF00001">
    <property type="entry name" value="7tm_1"/>
    <property type="match status" value="1"/>
</dbReference>
<evidence type="ECO:0000256" key="6">
    <source>
        <dbReference type="ARBA" id="ARBA00023170"/>
    </source>
</evidence>
<dbReference type="CDD" id="cd00637">
    <property type="entry name" value="7tm_classA_rhodopsin-like"/>
    <property type="match status" value="1"/>
</dbReference>
<evidence type="ECO:0000313" key="13">
    <source>
        <dbReference type="Proteomes" id="UP000192578"/>
    </source>
</evidence>
<dbReference type="InterPro" id="IPR000276">
    <property type="entry name" value="GPCR_Rhodpsn"/>
</dbReference>
<feature type="region of interest" description="Disordered" evidence="9">
    <location>
        <begin position="205"/>
        <end position="232"/>
    </location>
</feature>
<evidence type="ECO:0000256" key="8">
    <source>
        <dbReference type="ARBA" id="ARBA00023305"/>
    </source>
</evidence>
<keyword evidence="5 10" id="KW-0472">Membrane</keyword>
<dbReference type="InterPro" id="IPR017452">
    <property type="entry name" value="GPCR_Rhodpsn_7TM"/>
</dbReference>
<evidence type="ECO:0000256" key="2">
    <source>
        <dbReference type="ARBA" id="ARBA00022692"/>
    </source>
</evidence>
<dbReference type="SUPFAM" id="SSF81321">
    <property type="entry name" value="Family A G protein-coupled receptor-like"/>
    <property type="match status" value="1"/>
</dbReference>
<accession>A0A1W0X658</accession>
<evidence type="ECO:0000259" key="11">
    <source>
        <dbReference type="PROSITE" id="PS50262"/>
    </source>
</evidence>
<organism evidence="12 13">
    <name type="scientific">Hypsibius exemplaris</name>
    <name type="common">Freshwater tardigrade</name>
    <dbReference type="NCBI Taxonomy" id="2072580"/>
    <lineage>
        <taxon>Eukaryota</taxon>
        <taxon>Metazoa</taxon>
        <taxon>Ecdysozoa</taxon>
        <taxon>Tardigrada</taxon>
        <taxon>Eutardigrada</taxon>
        <taxon>Parachela</taxon>
        <taxon>Hypsibioidea</taxon>
        <taxon>Hypsibiidae</taxon>
        <taxon>Hypsibius</taxon>
    </lineage>
</organism>
<keyword evidence="7" id="KW-0807">Transducer</keyword>
<evidence type="ECO:0000313" key="12">
    <source>
        <dbReference type="EMBL" id="OQV22999.1"/>
    </source>
</evidence>
<keyword evidence="3 10" id="KW-1133">Transmembrane helix</keyword>
<keyword evidence="8" id="KW-0844">Vision</keyword>
<reference evidence="13" key="1">
    <citation type="submission" date="2017-01" db="EMBL/GenBank/DDBJ databases">
        <title>Comparative genomics of anhydrobiosis in the tardigrade Hypsibius dujardini.</title>
        <authorList>
            <person name="Yoshida Y."/>
            <person name="Koutsovoulos G."/>
            <person name="Laetsch D."/>
            <person name="Stevens L."/>
            <person name="Kumar S."/>
            <person name="Horikawa D."/>
            <person name="Ishino K."/>
            <person name="Komine S."/>
            <person name="Tomita M."/>
            <person name="Blaxter M."/>
            <person name="Arakawa K."/>
        </authorList>
    </citation>
    <scope>NUCLEOTIDE SEQUENCE [LARGE SCALE GENOMIC DNA]</scope>
    <source>
        <strain evidence="13">Z151</strain>
    </source>
</reference>
<dbReference type="GO" id="GO:0016020">
    <property type="term" value="C:membrane"/>
    <property type="evidence" value="ECO:0007669"/>
    <property type="project" value="UniProtKB-SubCell"/>
</dbReference>
<dbReference type="GO" id="GO:0004930">
    <property type="term" value="F:G protein-coupled receptor activity"/>
    <property type="evidence" value="ECO:0007669"/>
    <property type="project" value="UniProtKB-KW"/>
</dbReference>
<keyword evidence="2 10" id="KW-0812">Transmembrane</keyword>
<keyword evidence="13" id="KW-1185">Reference proteome</keyword>
<dbReference type="AlphaFoldDB" id="A0A1W0X658"/>
<evidence type="ECO:0000256" key="3">
    <source>
        <dbReference type="ARBA" id="ARBA00022989"/>
    </source>
</evidence>
<keyword evidence="4" id="KW-0297">G-protein coupled receptor</keyword>
<dbReference type="PROSITE" id="PS50262">
    <property type="entry name" value="G_PROTEIN_RECEP_F1_2"/>
    <property type="match status" value="1"/>
</dbReference>
<evidence type="ECO:0000256" key="4">
    <source>
        <dbReference type="ARBA" id="ARBA00023040"/>
    </source>
</evidence>
<dbReference type="Proteomes" id="UP000192578">
    <property type="component" value="Unassembled WGS sequence"/>
</dbReference>
<comment type="caution">
    <text evidence="12">The sequence shown here is derived from an EMBL/GenBank/DDBJ whole genome shotgun (WGS) entry which is preliminary data.</text>
</comment>
<evidence type="ECO:0000256" key="7">
    <source>
        <dbReference type="ARBA" id="ARBA00023224"/>
    </source>
</evidence>
<feature type="domain" description="G-protein coupled receptors family 1 profile" evidence="11">
    <location>
        <begin position="1"/>
        <end position="177"/>
    </location>
</feature>
<feature type="compositionally biased region" description="Low complexity" evidence="9">
    <location>
        <begin position="209"/>
        <end position="224"/>
    </location>
</feature>
<evidence type="ECO:0000256" key="1">
    <source>
        <dbReference type="ARBA" id="ARBA00004141"/>
    </source>
</evidence>
<evidence type="ECO:0000256" key="10">
    <source>
        <dbReference type="SAM" id="Phobius"/>
    </source>
</evidence>
<feature type="transmembrane region" description="Helical" evidence="10">
    <location>
        <begin position="123"/>
        <end position="148"/>
    </location>
</feature>
<dbReference type="InterPro" id="IPR050125">
    <property type="entry name" value="GPCR_opsins"/>
</dbReference>